<keyword evidence="2" id="KW-0812">Transmembrane</keyword>
<evidence type="ECO:0000313" key="6">
    <source>
        <dbReference type="Proteomes" id="UP001165090"/>
    </source>
</evidence>
<name>A0ABQ5S076_9CHLO</name>
<evidence type="ECO:0000259" key="4">
    <source>
        <dbReference type="Pfam" id="PF12849"/>
    </source>
</evidence>
<evidence type="ECO:0000256" key="3">
    <source>
        <dbReference type="SAM" id="SignalP"/>
    </source>
</evidence>
<gene>
    <name evidence="5" type="ORF">VaNZ11_006177</name>
</gene>
<reference evidence="5 6" key="1">
    <citation type="journal article" date="2023" name="IScience">
        <title>Expanded male sex-determining region conserved during the evolution of homothallism in the green alga Volvox.</title>
        <authorList>
            <person name="Yamamoto K."/>
            <person name="Matsuzaki R."/>
            <person name="Mahakham W."/>
            <person name="Heman W."/>
            <person name="Sekimoto H."/>
            <person name="Kawachi M."/>
            <person name="Minakuchi Y."/>
            <person name="Toyoda A."/>
            <person name="Nozaki H."/>
        </authorList>
    </citation>
    <scope>NUCLEOTIDE SEQUENCE [LARGE SCALE GENOMIC DNA]</scope>
    <source>
        <strain evidence="5 6">NIES-4468</strain>
    </source>
</reference>
<keyword evidence="3" id="KW-0732">Signal</keyword>
<dbReference type="EMBL" id="BSDZ01000015">
    <property type="protein sequence ID" value="GLI63272.1"/>
    <property type="molecule type" value="Genomic_DNA"/>
</dbReference>
<comment type="caution">
    <text evidence="5">The sequence shown here is derived from an EMBL/GenBank/DDBJ whole genome shotgun (WGS) entry which is preliminary data.</text>
</comment>
<dbReference type="InterPro" id="IPR050962">
    <property type="entry name" value="Phosphate-bind_PstS"/>
</dbReference>
<feature type="domain" description="PBP" evidence="4">
    <location>
        <begin position="39"/>
        <end position="360"/>
    </location>
</feature>
<dbReference type="Proteomes" id="UP001165090">
    <property type="component" value="Unassembled WGS sequence"/>
</dbReference>
<proteinExistence type="inferred from homology"/>
<feature type="chain" id="PRO_5046339493" description="PBP domain-containing protein" evidence="3">
    <location>
        <begin position="30"/>
        <end position="1402"/>
    </location>
</feature>
<dbReference type="Gene3D" id="3.40.190.10">
    <property type="entry name" value="Periplasmic binding protein-like II"/>
    <property type="match status" value="5"/>
</dbReference>
<evidence type="ECO:0000256" key="1">
    <source>
        <dbReference type="ARBA" id="ARBA00008725"/>
    </source>
</evidence>
<organism evidence="5 6">
    <name type="scientific">Volvox africanus</name>
    <dbReference type="NCBI Taxonomy" id="51714"/>
    <lineage>
        <taxon>Eukaryota</taxon>
        <taxon>Viridiplantae</taxon>
        <taxon>Chlorophyta</taxon>
        <taxon>core chlorophytes</taxon>
        <taxon>Chlorophyceae</taxon>
        <taxon>CS clade</taxon>
        <taxon>Chlamydomonadales</taxon>
        <taxon>Volvocaceae</taxon>
        <taxon>Volvox</taxon>
    </lineage>
</organism>
<dbReference type="Pfam" id="PF12849">
    <property type="entry name" value="PBP_like_2"/>
    <property type="match status" value="2"/>
</dbReference>
<sequence length="1402" mass="149216">MAKHGKAIAGHLAFALAILLLAWAGVARSQNNPSMPLYQVHGSGTSNPALIIWRVMDVMMARTKPKIALSYRSIGSGAGGDEFSNGTSAFGCGDVPISVENFNKIQQQNQLKMMHVPYLVGSVSVFHNIPGIGEGLFLPPCTLAKIFRGAIDRWNDPEIVGNNSHIPDLAHVSEKINVVHRNNGSSSTYALTHYLSRACSSEWNNVTSSDNGTGNKPDQNRLVGVTTNWPVDEPERWTTGTNSQTMVEKIAANPHALGYVESGQGLMAGLKEVQILNARNTRLTSTNSEIASEDFIKSQFILNDLTSAKWTDVNPVYSNASSNQWPMVLGTYFYVMANLTALNETGGLIKMFLTYMLSDEVANLLPDYNFIALPKGIRTDLTTLLNSTMTVAPSPDWRIESATTQTFAGQQDFVFSAKRDSYLMNTVSSLTSDSKEAKNTLKLGDAYQVHGSGSFVSALMIRHAMQILQSRARVPVSMTYRTVGSVEAQAELANYVNMYQSYNHFKVGDMPLDSSIWSTLNSTPGSPIGAVLQLPFAISSLGLFHTKSFGRHSLALNCSLLARLYSGSLKSWNDTELIDLNHATSSNADQSASVDITVFAMAAPSGATYALTGYLAKSCNKIWTLTSGPSVTITWPQNVKTSFQGVNITTPELMQAAISATPNSIGYLPTSLGYSSGLNEVLMDVPAAAATTSQQQQQMIRLASRDANLMDVVPQSNAGIFSNVNVDLANVVKSELYGIPGTWPMPMVQYIYMFRNLSGYGYSGPLLRAFIEFLVPGNLTGEGSKLAIQSGLTPMPESVQKIVRDAVDAVTLKTLTVNWDTEDEGLADGDAGAALYTFSANRQSYDVYELEQLRSALEQVQLQLSYGLLTVVRVACTPDTFGYIRLLRADVQDMADSPIRILDEMGSVSAIVDVLSATLRGASGATSQQTALASSTPLVVHPGPLTDAVWRNVALVAPVLQIPVSIRPVAIIYKGQPGLRLGLCTLAGIFSGNITYWNEKQIQDANPGLSLPRKQIQLLVTTTEGGDVGAVLRYIQSGSKGAGCEQYSNIRLTSSAANTTDIATRLIEGGNYSGLALVAASYLVIDGTTGAGLQAAALPSSKSGTFVTPLQAPSTLSNSSCSSSGCPDLVALEYTKAVDAVIKDLPGVPSDASGSWSAIPAIPLTQTDVYPVVRFDFLIVPADVSSFGSTSAAIQGIIKYAVHSAMGARIQAALAPYFSPLGPKAVKEVSEPAAAQLTVARGAGSWKIVSSSTDKVNDTSSTLVLSRAPSVSDLALTGSILATSSVAESSALSLEVVQDEALKAAKQAVAEKQVNVDKLNLTYSIAVAALVLGLILSLLSLALALYAVALIRGSSTSSQYKYDKQMFHMPISGGGDRGDQIELPVQVPFGGSSAENKVLMGA</sequence>
<feature type="signal peptide" evidence="3">
    <location>
        <begin position="1"/>
        <end position="29"/>
    </location>
</feature>
<accession>A0ABQ5S076</accession>
<protein>
    <recommendedName>
        <fullName evidence="4">PBP domain-containing protein</fullName>
    </recommendedName>
</protein>
<dbReference type="PANTHER" id="PTHR42996:SF1">
    <property type="entry name" value="PHOSPHATE-BINDING PROTEIN PSTS"/>
    <property type="match status" value="1"/>
</dbReference>
<evidence type="ECO:0000313" key="5">
    <source>
        <dbReference type="EMBL" id="GLI63272.1"/>
    </source>
</evidence>
<keyword evidence="6" id="KW-1185">Reference proteome</keyword>
<dbReference type="InterPro" id="IPR024370">
    <property type="entry name" value="PBP_domain"/>
</dbReference>
<keyword evidence="2" id="KW-1133">Transmembrane helix</keyword>
<evidence type="ECO:0000256" key="2">
    <source>
        <dbReference type="SAM" id="Phobius"/>
    </source>
</evidence>
<keyword evidence="2" id="KW-0472">Membrane</keyword>
<comment type="similarity">
    <text evidence="1">Belongs to the PstS family.</text>
</comment>
<feature type="domain" description="PBP" evidence="4">
    <location>
        <begin position="448"/>
        <end position="775"/>
    </location>
</feature>
<dbReference type="SUPFAM" id="SSF53850">
    <property type="entry name" value="Periplasmic binding protein-like II"/>
    <property type="match status" value="3"/>
</dbReference>
<feature type="transmembrane region" description="Helical" evidence="2">
    <location>
        <begin position="1323"/>
        <end position="1351"/>
    </location>
</feature>
<dbReference type="PANTHER" id="PTHR42996">
    <property type="entry name" value="PHOSPHATE-BINDING PROTEIN PSTS"/>
    <property type="match status" value="1"/>
</dbReference>